<accession>A0ABS0SMZ8</accession>
<evidence type="ECO:0000313" key="1">
    <source>
        <dbReference type="EMBL" id="MBI1647112.1"/>
    </source>
</evidence>
<dbReference type="RefSeq" id="WP_198466753.1">
    <property type="nucleotide sequence ID" value="NZ_JAEFDC010000006.1"/>
</dbReference>
<dbReference type="Proteomes" id="UP000641139">
    <property type="component" value="Unassembled WGS sequence"/>
</dbReference>
<evidence type="ECO:0000313" key="2">
    <source>
        <dbReference type="Proteomes" id="UP000641139"/>
    </source>
</evidence>
<protein>
    <recommendedName>
        <fullName evidence="3">Peptidase M12B domain-containing protein</fullName>
    </recommendedName>
</protein>
<organism evidence="1 2">
    <name type="scientific">Capnocytophaga periodontitidis</name>
    <dbReference type="NCBI Taxonomy" id="2795027"/>
    <lineage>
        <taxon>Bacteria</taxon>
        <taxon>Pseudomonadati</taxon>
        <taxon>Bacteroidota</taxon>
        <taxon>Flavobacteriia</taxon>
        <taxon>Flavobacteriales</taxon>
        <taxon>Flavobacteriaceae</taxon>
        <taxon>Capnocytophaga</taxon>
    </lineage>
</organism>
<dbReference type="EMBL" id="JAEFDC010000006">
    <property type="protein sequence ID" value="MBI1647112.1"/>
    <property type="molecule type" value="Genomic_DNA"/>
</dbReference>
<name>A0ABS0SMZ8_9FLAO</name>
<keyword evidence="2" id="KW-1185">Reference proteome</keyword>
<sequence>MATICIKLHKTGQIAKAELQPEPSYLIHFGRPKFYDGYFGFDYMRQEYKNILRTEYKGKVLNNYDSLKKEYDPCFLLDNKEYLVPWLCMLPNQENVVLTLELELITGNITDEFIEIPSVDGVSFEPNQIKVNEIPTRKQRRKEEEDWNIQEQKCLITISCSKVLEKDISVNIINNKKEEVGRLNIVKNNKKYHLPIQIITIYADKGNDRLNNEIKAKLTPSAIENVKKELQERFYNQALIQLDFLEEREITIKVNDFKKYLTITEKNNLISSVKTEKGLDTEIYKKYCNGFKGIVIFFSAIELYDARAGLGRTYPLDSHCFMMSPDFLTETVIIAHELGHNLGLDHSSDIESYFLAKETIEANKTNDPKIKRNKLKALETVLPKFLFEINKTDNIMETSNGGYPLKSFWRWQWLKMQEEIKLYYYAE</sequence>
<proteinExistence type="predicted"/>
<dbReference type="InterPro" id="IPR024079">
    <property type="entry name" value="MetalloPept_cat_dom_sf"/>
</dbReference>
<evidence type="ECO:0008006" key="3">
    <source>
        <dbReference type="Google" id="ProtNLM"/>
    </source>
</evidence>
<reference evidence="1 2" key="1">
    <citation type="journal article" date="2021" name="Int. J. Syst. Evol. Microbiol.">
        <title>Capnocytophaga periodontitidis sp. nov., isolated from subgingival plaque of periodontitis patient.</title>
        <authorList>
            <person name="Zhang Y."/>
            <person name="Qiao D."/>
            <person name="Shi W."/>
            <person name="Wu D."/>
            <person name="Cai M."/>
        </authorList>
    </citation>
    <scope>NUCLEOTIDE SEQUENCE [LARGE SCALE GENOMIC DNA]</scope>
    <source>
        <strain evidence="1 2">051621</strain>
    </source>
</reference>
<dbReference type="SUPFAM" id="SSF55486">
    <property type="entry name" value="Metalloproteases ('zincins'), catalytic domain"/>
    <property type="match status" value="1"/>
</dbReference>
<comment type="caution">
    <text evidence="1">The sequence shown here is derived from an EMBL/GenBank/DDBJ whole genome shotgun (WGS) entry which is preliminary data.</text>
</comment>
<gene>
    <name evidence="1" type="ORF">I7X30_08590</name>
</gene>
<dbReference type="Gene3D" id="3.40.390.10">
    <property type="entry name" value="Collagenase (Catalytic Domain)"/>
    <property type="match status" value="1"/>
</dbReference>